<dbReference type="AlphaFoldDB" id="A0A645JAR9"/>
<evidence type="ECO:0000313" key="1">
    <source>
        <dbReference type="EMBL" id="MPN57554.1"/>
    </source>
</evidence>
<organism evidence="1">
    <name type="scientific">bioreactor metagenome</name>
    <dbReference type="NCBI Taxonomy" id="1076179"/>
    <lineage>
        <taxon>unclassified sequences</taxon>
        <taxon>metagenomes</taxon>
        <taxon>ecological metagenomes</taxon>
    </lineage>
</organism>
<accession>A0A645JAR9</accession>
<name>A0A645JAR9_9ZZZZ</name>
<protein>
    <submittedName>
        <fullName evidence="1">Uncharacterized protein</fullName>
    </submittedName>
</protein>
<dbReference type="EMBL" id="VSSQ01129189">
    <property type="protein sequence ID" value="MPN57554.1"/>
    <property type="molecule type" value="Genomic_DNA"/>
</dbReference>
<proteinExistence type="predicted"/>
<reference evidence="1" key="1">
    <citation type="submission" date="2019-08" db="EMBL/GenBank/DDBJ databases">
        <authorList>
            <person name="Kucharzyk K."/>
            <person name="Murdoch R.W."/>
            <person name="Higgins S."/>
            <person name="Loffler F."/>
        </authorList>
    </citation>
    <scope>NUCLEOTIDE SEQUENCE</scope>
</reference>
<sequence length="161" mass="18204">MPVSKEELKGHLMKEWGTNEEEALFYASVGGGNIGRAKKLKADNKLDRFVEVFDGCLRSQVGRDNGPLMSGIDFFEDQKDDFDEISELFLLYIRDVAAVKSGYNELYYTKYQERIEQTAGLVPLSAVMRLSERVIGAKEKTEGKANFSLSIFHMLFGSLEE</sequence>
<gene>
    <name evidence="1" type="ORF">SDC9_205248</name>
</gene>
<comment type="caution">
    <text evidence="1">The sequence shown here is derived from an EMBL/GenBank/DDBJ whole genome shotgun (WGS) entry which is preliminary data.</text>
</comment>